<evidence type="ECO:0000259" key="7">
    <source>
        <dbReference type="Pfam" id="PF02225"/>
    </source>
</evidence>
<evidence type="ECO:0000256" key="1">
    <source>
        <dbReference type="ARBA" id="ARBA00004240"/>
    </source>
</evidence>
<dbReference type="PRINTS" id="PR00747">
    <property type="entry name" value="GLYHDRLASE47"/>
</dbReference>
<evidence type="ECO:0000256" key="3">
    <source>
        <dbReference type="ARBA" id="ARBA00022824"/>
    </source>
</evidence>
<feature type="domain" description="PA" evidence="7">
    <location>
        <begin position="457"/>
        <end position="543"/>
    </location>
</feature>
<keyword evidence="5" id="KW-0378">Hydrolase</keyword>
<evidence type="ECO:0000256" key="4">
    <source>
        <dbReference type="ARBA" id="ARBA00023180"/>
    </source>
</evidence>
<comment type="similarity">
    <text evidence="2 5">Belongs to the glycosyl hydrolase 47 family.</text>
</comment>
<feature type="compositionally biased region" description="Acidic residues" evidence="6">
    <location>
        <begin position="632"/>
        <end position="645"/>
    </location>
</feature>
<dbReference type="SUPFAM" id="SSF52025">
    <property type="entry name" value="PA domain"/>
    <property type="match status" value="1"/>
</dbReference>
<dbReference type="InterPro" id="IPR044674">
    <property type="entry name" value="EDEM1/2/3"/>
</dbReference>
<dbReference type="Gene3D" id="3.50.30.30">
    <property type="match status" value="1"/>
</dbReference>
<sequence>MRSSKTGLLGNTLNVDDLQWVRFDASIGAGTDSFYEYLLKAYLLFGDEEYLGMFSSLYVAAMRHLRPSEPGWAAKGWLGEVHLHNGMVTRPWISSLSAFWPGLQATIGQVRDAATLHGNWTAAWKEFGWLPELFDASATQRHPSQTGYPLRPELIESTYLLHSATGDAKYLEAGRLFQSTLVERNRQRCGYASTADVATGALEDTMESFFLSETAKYLYLLHSNASTLPDFYIFSTEGHILPVLPAGEPSHRLPGSQPDEGKSKHGNCRDLCRIHTRAELLQGAAELRRAFPALAPHTDDAATLWQRRCHACEVVSEAMASVPPPGSTSSMKAGPCEGETCAAEGLPASVSIPHLLCRLQEEAGDKLKCSHMEVLSGQQDMDELPKDAVIIQFMDPSSSPGAAVPMLAASDVAELIVKGQDGAGSAVEFVVQGATASFGASIGNLTCGAEADAACNVTGRFVEGRPKDGCAPLHSSESIRGSIVILERGKCMFAAKVLAAQEAGAVAAVIINSEHTMMPMGEDERYSPTIPSIHIPLAAGQALRDALVASNGGLWGTLRALPDQQDSAGPKASPATAASATVPDGRPGAGSQLAQESQVAGRSTGQCEEDSESVSEQRKHERTQEMGTDDYYSPEEDTDDDDEGESSAGQGSCIVDGSAESLSTGERDPLPASPEQQAGEQGVSKDEGEGPAVKGAEETPGTESGQQQSATDKVQSSGTVSAIGRLLGGLLGRTKGTQDHASKPVEGNDGLDAGGMLTAKLGRTEAEKVARAALAAATAVMQAKRVEILVPPQAAAWLQEDGQLGKVVDIGGAVNTMVMHLARANLAGTIQQVAASAIGLQQKLEVDRARQKQLQQ</sequence>
<feature type="compositionally biased region" description="Polar residues" evidence="6">
    <location>
        <begin position="592"/>
        <end position="606"/>
    </location>
</feature>
<dbReference type="InterPro" id="IPR003137">
    <property type="entry name" value="PA_domain"/>
</dbReference>
<comment type="caution">
    <text evidence="8">The sequence shown here is derived from an EMBL/GenBank/DDBJ whole genome shotgun (WGS) entry which is preliminary data.</text>
</comment>
<keyword evidence="9" id="KW-1185">Reference proteome</keyword>
<evidence type="ECO:0000256" key="5">
    <source>
        <dbReference type="RuleBase" id="RU361193"/>
    </source>
</evidence>
<keyword evidence="5" id="KW-0326">Glycosidase</keyword>
<evidence type="ECO:0000313" key="8">
    <source>
        <dbReference type="EMBL" id="CAL5220466.1"/>
    </source>
</evidence>
<dbReference type="Proteomes" id="UP001497392">
    <property type="component" value="Unassembled WGS sequence"/>
</dbReference>
<dbReference type="InterPro" id="IPR001382">
    <property type="entry name" value="Glyco_hydro_47"/>
</dbReference>
<gene>
    <name evidence="8" type="primary">g2488</name>
    <name evidence="8" type="ORF">VP750_LOCUS2125</name>
</gene>
<dbReference type="InterPro" id="IPR012341">
    <property type="entry name" value="6hp_glycosidase-like_sf"/>
</dbReference>
<keyword evidence="4" id="KW-0325">Glycoprotein</keyword>
<evidence type="ECO:0000256" key="6">
    <source>
        <dbReference type="SAM" id="MobiDB-lite"/>
    </source>
</evidence>
<keyword evidence="3" id="KW-0256">Endoplasmic reticulum</keyword>
<dbReference type="Gene3D" id="1.50.10.10">
    <property type="match status" value="1"/>
</dbReference>
<evidence type="ECO:0000256" key="2">
    <source>
        <dbReference type="ARBA" id="ARBA00007658"/>
    </source>
</evidence>
<comment type="subcellular location">
    <subcellularLocation>
        <location evidence="1">Endoplasmic reticulum</location>
    </subcellularLocation>
</comment>
<accession>A0ABP1FM63</accession>
<protein>
    <recommendedName>
        <fullName evidence="5">alpha-1,2-Mannosidase</fullName>
        <ecNumber evidence="5">3.2.1.-</ecNumber>
    </recommendedName>
</protein>
<feature type="compositionally biased region" description="Polar residues" evidence="6">
    <location>
        <begin position="701"/>
        <end position="719"/>
    </location>
</feature>
<feature type="compositionally biased region" description="Low complexity" evidence="6">
    <location>
        <begin position="567"/>
        <end position="581"/>
    </location>
</feature>
<organism evidence="8 9">
    <name type="scientific">Coccomyxa viridis</name>
    <dbReference type="NCBI Taxonomy" id="1274662"/>
    <lineage>
        <taxon>Eukaryota</taxon>
        <taxon>Viridiplantae</taxon>
        <taxon>Chlorophyta</taxon>
        <taxon>core chlorophytes</taxon>
        <taxon>Trebouxiophyceae</taxon>
        <taxon>Trebouxiophyceae incertae sedis</taxon>
        <taxon>Coccomyxaceae</taxon>
        <taxon>Coccomyxa</taxon>
    </lineage>
</organism>
<dbReference type="SUPFAM" id="SSF48225">
    <property type="entry name" value="Seven-hairpin glycosidases"/>
    <property type="match status" value="1"/>
</dbReference>
<feature type="region of interest" description="Disordered" evidence="6">
    <location>
        <begin position="560"/>
        <end position="719"/>
    </location>
</feature>
<name>A0ABP1FM63_9CHLO</name>
<feature type="region of interest" description="Disordered" evidence="6">
    <location>
        <begin position="731"/>
        <end position="750"/>
    </location>
</feature>
<dbReference type="InterPro" id="IPR046450">
    <property type="entry name" value="PA_dom_sf"/>
</dbReference>
<dbReference type="InterPro" id="IPR036026">
    <property type="entry name" value="Seven-hairpin_glycosidases"/>
</dbReference>
<dbReference type="PANTHER" id="PTHR45679">
    <property type="entry name" value="ER DEGRADATION-ENHANCING ALPHA-MANNOSIDASE-LIKE PROTEIN 2"/>
    <property type="match status" value="1"/>
</dbReference>
<dbReference type="Pfam" id="PF01532">
    <property type="entry name" value="Glyco_hydro_47"/>
    <property type="match status" value="1"/>
</dbReference>
<dbReference type="EMBL" id="CAXHTA020000003">
    <property type="protein sequence ID" value="CAL5220466.1"/>
    <property type="molecule type" value="Genomic_DNA"/>
</dbReference>
<dbReference type="Pfam" id="PF02225">
    <property type="entry name" value="PA"/>
    <property type="match status" value="1"/>
</dbReference>
<evidence type="ECO:0000313" key="9">
    <source>
        <dbReference type="Proteomes" id="UP001497392"/>
    </source>
</evidence>
<feature type="region of interest" description="Disordered" evidence="6">
    <location>
        <begin position="247"/>
        <end position="266"/>
    </location>
</feature>
<reference evidence="8 9" key="1">
    <citation type="submission" date="2024-06" db="EMBL/GenBank/DDBJ databases">
        <authorList>
            <person name="Kraege A."/>
            <person name="Thomma B."/>
        </authorList>
    </citation>
    <scope>NUCLEOTIDE SEQUENCE [LARGE SCALE GENOMIC DNA]</scope>
</reference>
<proteinExistence type="inferred from homology"/>
<dbReference type="EC" id="3.2.1.-" evidence="5"/>
<dbReference type="PANTHER" id="PTHR45679:SF5">
    <property type="entry name" value="ER DEGRADATION-ENHANCING ALPHA-MANNOSIDASE-LIKE PROTEIN 1"/>
    <property type="match status" value="1"/>
</dbReference>
<feature type="compositionally biased region" description="Basic and acidic residues" evidence="6">
    <location>
        <begin position="615"/>
        <end position="624"/>
    </location>
</feature>